<reference evidence="1" key="2">
    <citation type="submission" date="2021-01" db="EMBL/GenBank/DDBJ databases">
        <authorList>
            <person name="Schikora-Tamarit M.A."/>
        </authorList>
    </citation>
    <scope>NUCLEOTIDE SEQUENCE</scope>
    <source>
        <strain evidence="1">NCAIM Y.01608</strain>
    </source>
</reference>
<dbReference type="EMBL" id="JAEUBD010000095">
    <property type="protein sequence ID" value="KAH3677976.1"/>
    <property type="molecule type" value="Genomic_DNA"/>
</dbReference>
<accession>A0A9P8TGY2</accession>
<sequence>MLGRRIFLGLARWPGLTWKLDEKSAASTEQVGESTLGDIVSGLLSEFVRWWVAGRRGRDLTDAFSNGESWSWASALVSDWL</sequence>
<keyword evidence="2" id="KW-1185">Reference proteome</keyword>
<evidence type="ECO:0000313" key="2">
    <source>
        <dbReference type="Proteomes" id="UP000788993"/>
    </source>
</evidence>
<comment type="caution">
    <text evidence="1">The sequence shown here is derived from an EMBL/GenBank/DDBJ whole genome shotgun (WGS) entry which is preliminary data.</text>
</comment>
<gene>
    <name evidence="1" type="ORF">OGATHE_000631</name>
</gene>
<dbReference type="Proteomes" id="UP000788993">
    <property type="component" value="Unassembled WGS sequence"/>
</dbReference>
<protein>
    <submittedName>
        <fullName evidence="1">Uncharacterized protein</fullName>
    </submittedName>
</protein>
<name>A0A9P8TGY2_9ASCO</name>
<proteinExistence type="predicted"/>
<dbReference type="AlphaFoldDB" id="A0A9P8TGY2"/>
<organism evidence="1 2">
    <name type="scientific">Ogataea polymorpha</name>
    <dbReference type="NCBI Taxonomy" id="460523"/>
    <lineage>
        <taxon>Eukaryota</taxon>
        <taxon>Fungi</taxon>
        <taxon>Dikarya</taxon>
        <taxon>Ascomycota</taxon>
        <taxon>Saccharomycotina</taxon>
        <taxon>Pichiomycetes</taxon>
        <taxon>Pichiales</taxon>
        <taxon>Pichiaceae</taxon>
        <taxon>Ogataea</taxon>
    </lineage>
</organism>
<evidence type="ECO:0000313" key="1">
    <source>
        <dbReference type="EMBL" id="KAH3677976.1"/>
    </source>
</evidence>
<reference evidence="1" key="1">
    <citation type="journal article" date="2021" name="Open Biol.">
        <title>Shared evolutionary footprints suggest mitochondrial oxidative damage underlies multiple complex I losses in fungi.</title>
        <authorList>
            <person name="Schikora-Tamarit M.A."/>
            <person name="Marcet-Houben M."/>
            <person name="Nosek J."/>
            <person name="Gabaldon T."/>
        </authorList>
    </citation>
    <scope>NUCLEOTIDE SEQUENCE</scope>
    <source>
        <strain evidence="1">NCAIM Y.01608</strain>
    </source>
</reference>